<protein>
    <submittedName>
        <fullName evidence="8">NAD(P)/FAD-dependent oxidoreductase</fullName>
    </submittedName>
</protein>
<dbReference type="InterPro" id="IPR001100">
    <property type="entry name" value="Pyr_nuc-diS_OxRdtase"/>
</dbReference>
<dbReference type="RefSeq" id="WP_141609489.1">
    <property type="nucleotide sequence ID" value="NZ_VIGC02000008.1"/>
</dbReference>
<dbReference type="GO" id="GO:0000166">
    <property type="term" value="F:nucleotide binding"/>
    <property type="evidence" value="ECO:0007669"/>
    <property type="project" value="UniProtKB-KW"/>
</dbReference>
<feature type="disulfide bond" description="Redox-active" evidence="5">
    <location>
        <begin position="42"/>
        <end position="47"/>
    </location>
</feature>
<comment type="caution">
    <text evidence="8">The sequence shown here is derived from an EMBL/GenBank/DDBJ whole genome shotgun (WGS) entry which is preliminary data.</text>
</comment>
<dbReference type="SUPFAM" id="SSF55424">
    <property type="entry name" value="FAD/NAD-linked reductases, dimerisation (C-terminal) domain"/>
    <property type="match status" value="1"/>
</dbReference>
<dbReference type="OrthoDB" id="9800167at2"/>
<evidence type="ECO:0000259" key="6">
    <source>
        <dbReference type="Pfam" id="PF02852"/>
    </source>
</evidence>
<dbReference type="PIRSF" id="PIRSF000350">
    <property type="entry name" value="Mercury_reductase_MerA"/>
    <property type="match status" value="1"/>
</dbReference>
<dbReference type="PRINTS" id="PR00368">
    <property type="entry name" value="FADPNR"/>
</dbReference>
<keyword evidence="4" id="KW-0520">NAD</keyword>
<reference evidence="8 9" key="1">
    <citation type="submission" date="2019-06" db="EMBL/GenBank/DDBJ databases">
        <title>Genome sequence of Litorilinea aerophila BAA-2444.</title>
        <authorList>
            <person name="Maclea K.S."/>
            <person name="Maurais E.G."/>
            <person name="Iannazzi L.C."/>
        </authorList>
    </citation>
    <scope>NUCLEOTIDE SEQUENCE [LARGE SCALE GENOMIC DNA]</scope>
    <source>
        <strain evidence="8 9">ATCC BAA-2444</strain>
    </source>
</reference>
<evidence type="ECO:0000256" key="2">
    <source>
        <dbReference type="ARBA" id="ARBA00022630"/>
    </source>
</evidence>
<dbReference type="InterPro" id="IPR023753">
    <property type="entry name" value="FAD/NAD-binding_dom"/>
</dbReference>
<feature type="domain" description="FAD/NAD(P)-binding" evidence="7">
    <location>
        <begin position="5"/>
        <end position="320"/>
    </location>
</feature>
<dbReference type="InParanoid" id="A0A540VHV7"/>
<evidence type="ECO:0000259" key="7">
    <source>
        <dbReference type="Pfam" id="PF07992"/>
    </source>
</evidence>
<feature type="binding site" evidence="4">
    <location>
        <begin position="173"/>
        <end position="180"/>
    </location>
    <ligand>
        <name>NAD(+)</name>
        <dbReference type="ChEBI" id="CHEBI:57540"/>
    </ligand>
</feature>
<proteinExistence type="inferred from homology"/>
<dbReference type="GO" id="GO:0016491">
    <property type="term" value="F:oxidoreductase activity"/>
    <property type="evidence" value="ECO:0007669"/>
    <property type="project" value="InterPro"/>
</dbReference>
<feature type="binding site" evidence="4">
    <location>
        <position position="304"/>
    </location>
    <ligand>
        <name>FAD</name>
        <dbReference type="ChEBI" id="CHEBI:57692"/>
    </ligand>
</feature>
<dbReference type="InterPro" id="IPR004099">
    <property type="entry name" value="Pyr_nucl-diS_OxRdtase_dimer"/>
</dbReference>
<dbReference type="PRINTS" id="PR00411">
    <property type="entry name" value="PNDRDTASEI"/>
</dbReference>
<feature type="domain" description="Pyridine nucleotide-disulphide oxidoreductase dimerisation" evidence="6">
    <location>
        <begin position="340"/>
        <end position="445"/>
    </location>
</feature>
<dbReference type="InterPro" id="IPR016156">
    <property type="entry name" value="FAD/NAD-linked_Rdtase_dimer_sf"/>
</dbReference>
<evidence type="ECO:0000256" key="3">
    <source>
        <dbReference type="ARBA" id="ARBA00022827"/>
    </source>
</evidence>
<feature type="binding site" evidence="4">
    <location>
        <position position="263"/>
    </location>
    <ligand>
        <name>NAD(+)</name>
        <dbReference type="ChEBI" id="CHEBI:57540"/>
    </ligand>
</feature>
<evidence type="ECO:0000313" key="8">
    <source>
        <dbReference type="EMBL" id="TQE96344.1"/>
    </source>
</evidence>
<organism evidence="8 9">
    <name type="scientific">Litorilinea aerophila</name>
    <dbReference type="NCBI Taxonomy" id="1204385"/>
    <lineage>
        <taxon>Bacteria</taxon>
        <taxon>Bacillati</taxon>
        <taxon>Chloroflexota</taxon>
        <taxon>Caldilineae</taxon>
        <taxon>Caldilineales</taxon>
        <taxon>Caldilineaceae</taxon>
        <taxon>Litorilinea</taxon>
    </lineage>
</organism>
<dbReference type="Gene3D" id="3.30.390.30">
    <property type="match status" value="1"/>
</dbReference>
<keyword evidence="3 4" id="KW-0274">FAD</keyword>
<dbReference type="PANTHER" id="PTHR43014:SF5">
    <property type="entry name" value="GLUTATHIONE REDUCTASE (NADPH)"/>
    <property type="match status" value="1"/>
</dbReference>
<comment type="similarity">
    <text evidence="1">Belongs to the class-I pyridine nucleotide-disulfide oxidoreductase family.</text>
</comment>
<evidence type="ECO:0000256" key="5">
    <source>
        <dbReference type="PIRSR" id="PIRSR000350-4"/>
    </source>
</evidence>
<gene>
    <name evidence="8" type="ORF">FKZ61_07580</name>
</gene>
<comment type="cofactor">
    <cofactor evidence="4">
        <name>FAD</name>
        <dbReference type="ChEBI" id="CHEBI:57692"/>
    </cofactor>
    <text evidence="4">Binds 1 FAD per subunit.</text>
</comment>
<keyword evidence="2" id="KW-0285">Flavoprotein</keyword>
<evidence type="ECO:0000313" key="9">
    <source>
        <dbReference type="Proteomes" id="UP000317371"/>
    </source>
</evidence>
<dbReference type="Gene3D" id="3.50.50.60">
    <property type="entry name" value="FAD/NAD(P)-binding domain"/>
    <property type="match status" value="2"/>
</dbReference>
<dbReference type="EMBL" id="VIGC01000008">
    <property type="protein sequence ID" value="TQE96344.1"/>
    <property type="molecule type" value="Genomic_DNA"/>
</dbReference>
<sequence length="450" mass="48610">MSQSFDLIVIGTGSAGSTVAHRCRQAGWSVAIVDSRPFGGTCALRGCDPKKVLVGAAHAADWVRRLQTEGIFTSDIHLDWPALMRFKRTFTDPVPANRLQSFRKAGIEPFQGQARFVDETAVQVGGETLQGRHVVIAAGARPATLGIPGEEHLATSTDFLALEHLPPRIIFVGGGYISFEFAHVAARAGAAVRILQRGEQPLKGFEPDLVARLVASSRNQGMEIHLHSEVQAIEKRGDEYVVLVRQEGTERTFQADLVVHGAGRVAEIDDLNLDAAGVAWERRGVTVNEYLQSVSNPAVYAAGDAAASGPPLTPVAGMEGGIVARNLLEGNRHTPRYQGIPSVVFTIPPLAGVGLTEPAARAQGHRFQVKQEDTSSWYSSRRVKLKETGFKVLLEEDSERILGAHLLGPEADEVINLFALAMRQELPASALREQIYAYPTAASDISYMVS</sequence>
<dbReference type="AlphaFoldDB" id="A0A540VHV7"/>
<keyword evidence="4" id="KW-0547">Nucleotide-binding</keyword>
<evidence type="ECO:0000256" key="1">
    <source>
        <dbReference type="ARBA" id="ARBA00007532"/>
    </source>
</evidence>
<dbReference type="Pfam" id="PF02852">
    <property type="entry name" value="Pyr_redox_dim"/>
    <property type="match status" value="1"/>
</dbReference>
<name>A0A540VHV7_9CHLR</name>
<feature type="binding site" evidence="4">
    <location>
        <position position="51"/>
    </location>
    <ligand>
        <name>FAD</name>
        <dbReference type="ChEBI" id="CHEBI:57692"/>
    </ligand>
</feature>
<dbReference type="Proteomes" id="UP000317371">
    <property type="component" value="Unassembled WGS sequence"/>
</dbReference>
<dbReference type="Pfam" id="PF07992">
    <property type="entry name" value="Pyr_redox_2"/>
    <property type="match status" value="1"/>
</dbReference>
<dbReference type="InterPro" id="IPR036188">
    <property type="entry name" value="FAD/NAD-bd_sf"/>
</dbReference>
<keyword evidence="9" id="KW-1185">Reference proteome</keyword>
<accession>A0A540VHV7</accession>
<evidence type="ECO:0000256" key="4">
    <source>
        <dbReference type="PIRSR" id="PIRSR000350-3"/>
    </source>
</evidence>
<dbReference type="SUPFAM" id="SSF51905">
    <property type="entry name" value="FAD/NAD(P)-binding domain"/>
    <property type="match status" value="1"/>
</dbReference>
<dbReference type="PANTHER" id="PTHR43014">
    <property type="entry name" value="MERCURIC REDUCTASE"/>
    <property type="match status" value="1"/>
</dbReference>